<dbReference type="SUPFAM" id="SSF52266">
    <property type="entry name" value="SGNH hydrolase"/>
    <property type="match status" value="1"/>
</dbReference>
<dbReference type="PANTHER" id="PTHR34407">
    <property type="entry name" value="EXPRESSED PROTEIN"/>
    <property type="match status" value="1"/>
</dbReference>
<dbReference type="STRING" id="1850517.A8708_29400"/>
<name>A0A198AC43_9BACL</name>
<dbReference type="EMBL" id="LYPB01000063">
    <property type="protein sequence ID" value="OAS18732.1"/>
    <property type="molecule type" value="Genomic_DNA"/>
</dbReference>
<protein>
    <recommendedName>
        <fullName evidence="1">SGNH hydrolase-type esterase domain-containing protein</fullName>
    </recommendedName>
</protein>
<dbReference type="Gene3D" id="2.60.120.260">
    <property type="entry name" value="Galactose-binding domain-like"/>
    <property type="match status" value="1"/>
</dbReference>
<dbReference type="PANTHER" id="PTHR34407:SF1">
    <property type="entry name" value="SGNH HYDROLASE-TYPE ESTERASE DOMAIN-CONTAINING PROTEIN"/>
    <property type="match status" value="1"/>
</dbReference>
<evidence type="ECO:0000313" key="2">
    <source>
        <dbReference type="EMBL" id="OAS18732.1"/>
    </source>
</evidence>
<dbReference type="CDD" id="cd00229">
    <property type="entry name" value="SGNH_hydrolase"/>
    <property type="match status" value="1"/>
</dbReference>
<dbReference type="OrthoDB" id="8233337at2"/>
<gene>
    <name evidence="2" type="ORF">A8708_29400</name>
</gene>
<organism evidence="2 3">
    <name type="scientific">Paenibacillus oryzisoli</name>
    <dbReference type="NCBI Taxonomy" id="1850517"/>
    <lineage>
        <taxon>Bacteria</taxon>
        <taxon>Bacillati</taxon>
        <taxon>Bacillota</taxon>
        <taxon>Bacilli</taxon>
        <taxon>Bacillales</taxon>
        <taxon>Paenibacillaceae</taxon>
        <taxon>Paenibacillus</taxon>
    </lineage>
</organism>
<dbReference type="RefSeq" id="WP_068664254.1">
    <property type="nucleotide sequence ID" value="NZ_LYPB01000063.1"/>
</dbReference>
<feature type="domain" description="SGNH hydrolase-type esterase" evidence="1">
    <location>
        <begin position="23"/>
        <end position="197"/>
    </location>
</feature>
<evidence type="ECO:0000259" key="1">
    <source>
        <dbReference type="Pfam" id="PF13472"/>
    </source>
</evidence>
<dbReference type="InterPro" id="IPR036514">
    <property type="entry name" value="SGNH_hydro_sf"/>
</dbReference>
<dbReference type="Proteomes" id="UP000078454">
    <property type="component" value="Unassembled WGS sequence"/>
</dbReference>
<reference evidence="2 3" key="1">
    <citation type="submission" date="2016-05" db="EMBL/GenBank/DDBJ databases">
        <title>Paenibacillus sp. 1ZS3-15 nov., isolated from the rhizosphere soil.</title>
        <authorList>
            <person name="Zhang X.X."/>
            <person name="Zhang J."/>
        </authorList>
    </citation>
    <scope>NUCLEOTIDE SEQUENCE [LARGE SCALE GENOMIC DNA]</scope>
    <source>
        <strain evidence="2 3">1ZS3-15</strain>
    </source>
</reference>
<dbReference type="Gene3D" id="3.40.50.1110">
    <property type="entry name" value="SGNH hydrolase"/>
    <property type="match status" value="1"/>
</dbReference>
<dbReference type="AlphaFoldDB" id="A0A198AC43"/>
<dbReference type="InterPro" id="IPR013830">
    <property type="entry name" value="SGNH_hydro"/>
</dbReference>
<keyword evidence="3" id="KW-1185">Reference proteome</keyword>
<sequence length="356" mass="40497">MDKSLYHTFHAINEKRKLTIGYFGGSITEGSGASEPSKSSWRALTTSWFRQRYPDCEIAEIQAAIGGTGSDLGAYRCRTDLLRGEPDLVFIEFAVNDHAKDEQLILRSMEGIVRQIWHHNAHVDLVFVYTITKNMAETYEFDIAPRTVVLHQKIADYYEIPSINLGKKLWQYVGTGLSTWEELLPDAVHPSDKGYRLYADEMQRFLSECIAPGSRERKLDDYVTSRACDKGRLVDAWELFQEPWEKDSSSLARRYPHMLVCGTPGAELQYKFTGGSIGLYWLIAPDSGDIEWSVDGSKARRQSSWDKHALNFTRAGYCILDHNLDPGEHVLKIKVLQEKQPQSEGNWIRIGAVLVD</sequence>
<accession>A0A198AC43</accession>
<comment type="caution">
    <text evidence="2">The sequence shown here is derived from an EMBL/GenBank/DDBJ whole genome shotgun (WGS) entry which is preliminary data.</text>
</comment>
<evidence type="ECO:0000313" key="3">
    <source>
        <dbReference type="Proteomes" id="UP000078454"/>
    </source>
</evidence>
<proteinExistence type="predicted"/>
<dbReference type="Pfam" id="PF13472">
    <property type="entry name" value="Lipase_GDSL_2"/>
    <property type="match status" value="1"/>
</dbReference>